<dbReference type="SUPFAM" id="SSF51556">
    <property type="entry name" value="Metallo-dependent hydrolases"/>
    <property type="match status" value="1"/>
</dbReference>
<dbReference type="GO" id="GO:0005829">
    <property type="term" value="C:cytosol"/>
    <property type="evidence" value="ECO:0007669"/>
    <property type="project" value="TreeGrafter"/>
</dbReference>
<gene>
    <name evidence="7" type="primary">hydA</name>
    <name evidence="7" type="ORF">KAR29_01315</name>
</gene>
<evidence type="ECO:0000259" key="6">
    <source>
        <dbReference type="Pfam" id="PF01979"/>
    </source>
</evidence>
<dbReference type="InterPro" id="IPR032466">
    <property type="entry name" value="Metal_Hydrolase"/>
</dbReference>
<dbReference type="InterPro" id="IPR011778">
    <property type="entry name" value="Hydantoinase/dihydroPyrase"/>
</dbReference>
<feature type="modified residue" description="N6-carboxylysine" evidence="5">
    <location>
        <position position="149"/>
    </location>
</feature>
<proteinExistence type="inferred from homology"/>
<protein>
    <submittedName>
        <fullName evidence="7">Dihydropyrimidinase</fullName>
        <ecNumber evidence="7">3.5.2.2</ecNumber>
    </submittedName>
</protein>
<keyword evidence="3" id="KW-0479">Metal-binding</keyword>
<dbReference type="GO" id="GO:0004157">
    <property type="term" value="F:dihydropyrimidinase activity"/>
    <property type="evidence" value="ECO:0007669"/>
    <property type="project" value="UniProtKB-EC"/>
</dbReference>
<dbReference type="EC" id="3.5.2.2" evidence="7"/>
<dbReference type="AlphaFoldDB" id="A0A9Q7A8I1"/>
<evidence type="ECO:0000256" key="4">
    <source>
        <dbReference type="ARBA" id="ARBA00022801"/>
    </source>
</evidence>
<dbReference type="Pfam" id="PF01979">
    <property type="entry name" value="Amidohydro_1"/>
    <property type="match status" value="1"/>
</dbReference>
<feature type="domain" description="Amidohydrolase-related" evidence="6">
    <location>
        <begin position="50"/>
        <end position="435"/>
    </location>
</feature>
<comment type="similarity">
    <text evidence="2">Belongs to the metallo-dependent hydrolases superfamily. Hydantoinase/dihydropyrimidinase family.</text>
</comment>
<sequence>MGTVLAGATICGSSGSFRADLRMDGETIDAVGFGLARPGDDVVDLEGRLLFPGGVDVHTHFDLPLAAMSSADDFASGTAAALVGGTTTVVDYATAFRGESPSRGIEAWHERARGRAFCDYGFHLALTEWSEAVSAELADVVSGGISSFKLYMAYKGSLQVDDGTLYRAARRIGELGGLLCVHCENGDLVAERAADLVASGLTGPEGHGRSRPPLVEIEAVRRMIAIAELAGCPLYVVHVSTAGAMEAIVAARRAGQSLFAETCPQYLLLDESRCERGGLEGAAFVLSPPLRPVGNGPLLWGHLARGDIDVVATDHCSFTLAQKAVGLDDFRLIPNGLPGVEHRLSLLYSEGVVRGRLSAERFVESCCTAPARLFGLYPRKGLLAPGSDGDVVVFDPRKEWTIRASTQRQKVDSTPYEGLGVKGRVESVYLRGRQVVGGGSLLDGTPQGLYLRRRLFPK</sequence>
<evidence type="ECO:0000313" key="8">
    <source>
        <dbReference type="Proteomes" id="UP000671879"/>
    </source>
</evidence>
<reference evidence="8" key="1">
    <citation type="submission" date="2021-04" db="EMBL/GenBank/DDBJ databases">
        <title>A novel Synergistetes isolate from a pyrite-forming mixed culture.</title>
        <authorList>
            <person name="Bunk B."/>
            <person name="Sproer C."/>
            <person name="Spring S."/>
            <person name="Pester M."/>
        </authorList>
    </citation>
    <scope>NUCLEOTIDE SEQUENCE [LARGE SCALE GENOMIC DNA]</scope>
    <source>
        <strain evidence="8">J.5.4.2-T.3.5.2</strain>
    </source>
</reference>
<comment type="PTM">
    <text evidence="5">Carbamylation allows a single lysine to coordinate two divalent metal cations.</text>
</comment>
<dbReference type="InterPro" id="IPR050378">
    <property type="entry name" value="Metallo-dep_Hydrolases_sf"/>
</dbReference>
<evidence type="ECO:0000256" key="3">
    <source>
        <dbReference type="ARBA" id="ARBA00022723"/>
    </source>
</evidence>
<accession>A0A9Q7A8I1</accession>
<dbReference type="PANTHER" id="PTHR11647">
    <property type="entry name" value="HYDRANTOINASE/DIHYDROPYRIMIDINASE FAMILY MEMBER"/>
    <property type="match status" value="1"/>
</dbReference>
<dbReference type="Gene3D" id="2.30.40.10">
    <property type="entry name" value="Urease, subunit C, domain 1"/>
    <property type="match status" value="1"/>
</dbReference>
<keyword evidence="8" id="KW-1185">Reference proteome</keyword>
<dbReference type="KEGG" id="aram:KAR29_01315"/>
<dbReference type="Proteomes" id="UP000671879">
    <property type="component" value="Chromosome"/>
</dbReference>
<dbReference type="NCBIfam" id="TIGR02033">
    <property type="entry name" value="D-hydantoinase"/>
    <property type="match status" value="1"/>
</dbReference>
<dbReference type="EMBL" id="CP072943">
    <property type="protein sequence ID" value="QTX32610.1"/>
    <property type="molecule type" value="Genomic_DNA"/>
</dbReference>
<dbReference type="SUPFAM" id="SSF51338">
    <property type="entry name" value="Composite domain of metallo-dependent hydrolases"/>
    <property type="match status" value="2"/>
</dbReference>
<dbReference type="CDD" id="cd01314">
    <property type="entry name" value="D-HYD"/>
    <property type="match status" value="1"/>
</dbReference>
<dbReference type="InterPro" id="IPR011059">
    <property type="entry name" value="Metal-dep_hydrolase_composite"/>
</dbReference>
<dbReference type="FunFam" id="3.20.20.140:FF:000076">
    <property type="entry name" value="Dihydropyrimidinase like 2"/>
    <property type="match status" value="1"/>
</dbReference>
<organism evidence="7 8">
    <name type="scientific">Aminithiophilus ramosus</name>
    <dbReference type="NCBI Taxonomy" id="3029084"/>
    <lineage>
        <taxon>Bacteria</taxon>
        <taxon>Thermotogati</taxon>
        <taxon>Synergistota</taxon>
        <taxon>Synergistia</taxon>
        <taxon>Synergistales</taxon>
        <taxon>Aminithiophilaceae</taxon>
        <taxon>Aminithiophilus</taxon>
    </lineage>
</organism>
<dbReference type="RefSeq" id="WP_274373858.1">
    <property type="nucleotide sequence ID" value="NZ_CP072943.1"/>
</dbReference>
<dbReference type="GO" id="GO:0046872">
    <property type="term" value="F:metal ion binding"/>
    <property type="evidence" value="ECO:0007669"/>
    <property type="project" value="UniProtKB-KW"/>
</dbReference>
<dbReference type="Gene3D" id="3.20.20.140">
    <property type="entry name" value="Metal-dependent hydrolases"/>
    <property type="match status" value="1"/>
</dbReference>
<evidence type="ECO:0000256" key="5">
    <source>
        <dbReference type="PIRSR" id="PIRSR611778-50"/>
    </source>
</evidence>
<evidence type="ECO:0000256" key="1">
    <source>
        <dbReference type="ARBA" id="ARBA00001947"/>
    </source>
</evidence>
<evidence type="ECO:0000256" key="2">
    <source>
        <dbReference type="ARBA" id="ARBA00008829"/>
    </source>
</evidence>
<dbReference type="InterPro" id="IPR006680">
    <property type="entry name" value="Amidohydro-rel"/>
</dbReference>
<dbReference type="PANTHER" id="PTHR11647:SF1">
    <property type="entry name" value="COLLAPSIN RESPONSE MEDIATOR PROTEIN"/>
    <property type="match status" value="1"/>
</dbReference>
<keyword evidence="4 7" id="KW-0378">Hydrolase</keyword>
<name>A0A9Q7A8I1_9BACT</name>
<evidence type="ECO:0000313" key="7">
    <source>
        <dbReference type="EMBL" id="QTX32610.1"/>
    </source>
</evidence>
<comment type="cofactor">
    <cofactor evidence="1">
        <name>Zn(2+)</name>
        <dbReference type="ChEBI" id="CHEBI:29105"/>
    </cofactor>
</comment>